<dbReference type="Pfam" id="PF00132">
    <property type="entry name" value="Hexapep"/>
    <property type="match status" value="2"/>
</dbReference>
<evidence type="ECO:0000313" key="5">
    <source>
        <dbReference type="EMBL" id="MBN7814861.1"/>
    </source>
</evidence>
<organism evidence="5 6">
    <name type="scientific">Algoriphagus pacificus</name>
    <dbReference type="NCBI Taxonomy" id="2811234"/>
    <lineage>
        <taxon>Bacteria</taxon>
        <taxon>Pseudomonadati</taxon>
        <taxon>Bacteroidota</taxon>
        <taxon>Cytophagia</taxon>
        <taxon>Cytophagales</taxon>
        <taxon>Cyclobacteriaceae</taxon>
        <taxon>Algoriphagus</taxon>
    </lineage>
</organism>
<evidence type="ECO:0000256" key="3">
    <source>
        <dbReference type="ARBA" id="ARBA00022737"/>
    </source>
</evidence>
<sequence>MEKPVIILGAKGIAHPALEIFNSNQVIVYGFLDEDESIHGTEINTVSVLGNPEDDGFLKLIGKKTEAFVAVDDTKYRKFLVELLNERRKVQPINAIHQTAYISTDAIIGHGNFINAGVMIGAAAEIGQHCIFHSGAIIDHKAKIGDFAQIGAGSVINSEVIIEEGAFIGSGVTIVSGVTIGKNARVGAGSVVISSVGNNETVFGNPAAKIKS</sequence>
<dbReference type="Proteomes" id="UP000664480">
    <property type="component" value="Unassembled WGS sequence"/>
</dbReference>
<dbReference type="InterPro" id="IPR018357">
    <property type="entry name" value="Hexapep_transf_CS"/>
</dbReference>
<dbReference type="Gene3D" id="2.160.10.10">
    <property type="entry name" value="Hexapeptide repeat proteins"/>
    <property type="match status" value="2"/>
</dbReference>
<dbReference type="PROSITE" id="PS00101">
    <property type="entry name" value="HEXAPEP_TRANSFERASES"/>
    <property type="match status" value="1"/>
</dbReference>
<accession>A0ABS3CFF2</accession>
<dbReference type="InterPro" id="IPR050179">
    <property type="entry name" value="Trans_hexapeptide_repeat"/>
</dbReference>
<comment type="caution">
    <text evidence="5">The sequence shown here is derived from an EMBL/GenBank/DDBJ whole genome shotgun (WGS) entry which is preliminary data.</text>
</comment>
<dbReference type="RefSeq" id="WP_206585483.1">
    <property type="nucleotide sequence ID" value="NZ_JAFKCU010000001.1"/>
</dbReference>
<dbReference type="PANTHER" id="PTHR43300">
    <property type="entry name" value="ACETYLTRANSFERASE"/>
    <property type="match status" value="1"/>
</dbReference>
<dbReference type="InterPro" id="IPR020019">
    <property type="entry name" value="AcTrfase_PglD-like"/>
</dbReference>
<keyword evidence="2" id="KW-0808">Transferase</keyword>
<evidence type="ECO:0000313" key="6">
    <source>
        <dbReference type="Proteomes" id="UP000664480"/>
    </source>
</evidence>
<protein>
    <submittedName>
        <fullName evidence="5">Acetyltransferase</fullName>
    </submittedName>
</protein>
<keyword evidence="4" id="KW-0012">Acyltransferase</keyword>
<dbReference type="SUPFAM" id="SSF51161">
    <property type="entry name" value="Trimeric LpxA-like enzymes"/>
    <property type="match status" value="1"/>
</dbReference>
<dbReference type="InterPro" id="IPR001451">
    <property type="entry name" value="Hexapep"/>
</dbReference>
<dbReference type="PANTHER" id="PTHR43300:SF7">
    <property type="entry name" value="UDP-N-ACETYLBACILLOSAMINE N-ACETYLTRANSFERASE"/>
    <property type="match status" value="1"/>
</dbReference>
<gene>
    <name evidence="5" type="ORF">J0A69_05440</name>
</gene>
<dbReference type="InterPro" id="IPR011004">
    <property type="entry name" value="Trimer_LpxA-like_sf"/>
</dbReference>
<proteinExistence type="inferred from homology"/>
<reference evidence="5 6" key="1">
    <citation type="submission" date="2021-03" db="EMBL/GenBank/DDBJ databases">
        <title>novel species isolated from a fishpond in China.</title>
        <authorList>
            <person name="Lu H."/>
            <person name="Cai Z."/>
        </authorList>
    </citation>
    <scope>NUCLEOTIDE SEQUENCE [LARGE SCALE GENOMIC DNA]</scope>
    <source>
        <strain evidence="5 6">YJ13C</strain>
    </source>
</reference>
<dbReference type="CDD" id="cd03360">
    <property type="entry name" value="LbH_AT_putative"/>
    <property type="match status" value="1"/>
</dbReference>
<dbReference type="NCBIfam" id="TIGR03570">
    <property type="entry name" value="NeuD_NnaD"/>
    <property type="match status" value="1"/>
</dbReference>
<evidence type="ECO:0000256" key="2">
    <source>
        <dbReference type="ARBA" id="ARBA00022679"/>
    </source>
</evidence>
<evidence type="ECO:0000256" key="4">
    <source>
        <dbReference type="ARBA" id="ARBA00023315"/>
    </source>
</evidence>
<comment type="similarity">
    <text evidence="1">Belongs to the transferase hexapeptide repeat family.</text>
</comment>
<keyword evidence="3" id="KW-0677">Repeat</keyword>
<dbReference type="EMBL" id="JAFKCU010000001">
    <property type="protein sequence ID" value="MBN7814861.1"/>
    <property type="molecule type" value="Genomic_DNA"/>
</dbReference>
<evidence type="ECO:0000256" key="1">
    <source>
        <dbReference type="ARBA" id="ARBA00007274"/>
    </source>
</evidence>
<keyword evidence="6" id="KW-1185">Reference proteome</keyword>
<dbReference type="Gene3D" id="3.40.50.20">
    <property type="match status" value="1"/>
</dbReference>
<name>A0ABS3CFF2_9BACT</name>